<name>A0A382JTM8_9ZZZZ</name>
<accession>A0A382JTM8</accession>
<keyword evidence="1" id="KW-1133">Transmembrane helix</keyword>
<proteinExistence type="predicted"/>
<keyword evidence="1" id="KW-0812">Transmembrane</keyword>
<reference evidence="2" key="1">
    <citation type="submission" date="2018-05" db="EMBL/GenBank/DDBJ databases">
        <authorList>
            <person name="Lanie J.A."/>
            <person name="Ng W.-L."/>
            <person name="Kazmierczak K.M."/>
            <person name="Andrzejewski T.M."/>
            <person name="Davidsen T.M."/>
            <person name="Wayne K.J."/>
            <person name="Tettelin H."/>
            <person name="Glass J.I."/>
            <person name="Rusch D."/>
            <person name="Podicherti R."/>
            <person name="Tsui H.-C.T."/>
            <person name="Winkler M.E."/>
        </authorList>
    </citation>
    <scope>NUCLEOTIDE SEQUENCE</scope>
</reference>
<evidence type="ECO:0008006" key="3">
    <source>
        <dbReference type="Google" id="ProtNLM"/>
    </source>
</evidence>
<keyword evidence="1" id="KW-0472">Membrane</keyword>
<organism evidence="2">
    <name type="scientific">marine metagenome</name>
    <dbReference type="NCBI Taxonomy" id="408172"/>
    <lineage>
        <taxon>unclassified sequences</taxon>
        <taxon>metagenomes</taxon>
        <taxon>ecological metagenomes</taxon>
    </lineage>
</organism>
<gene>
    <name evidence="2" type="ORF">METZ01_LOCUS267447</name>
</gene>
<evidence type="ECO:0000256" key="1">
    <source>
        <dbReference type="SAM" id="Phobius"/>
    </source>
</evidence>
<evidence type="ECO:0000313" key="2">
    <source>
        <dbReference type="EMBL" id="SVC14593.1"/>
    </source>
</evidence>
<dbReference type="AlphaFoldDB" id="A0A382JTM8"/>
<feature type="non-terminal residue" evidence="2">
    <location>
        <position position="1"/>
    </location>
</feature>
<sequence>VAASQGKFNLDPFRLWAVLVALLCMGLIGRMDRFELGADMEVLLSGDQRSLEGYESVNSRIAQVEEDLVFVLVVVEFDDVFAPEAITRLREISAACMDNPNVYHALSLVHPPFRPVLAPLSVPPLKMEPLIAGLSAAELETARGYCKDRLPLLQNFLVTPDNRRALMWLMCEADVSTSESNQKYVESIDATLAPFAQRGQRFQVLSFPHAEEEIRATLWADMWMFLPIAFVILLGVLLFTFRFSLWMLLAVLLGQAIGLASF</sequence>
<feature type="transmembrane region" description="Helical" evidence="1">
    <location>
        <begin position="13"/>
        <end position="31"/>
    </location>
</feature>
<feature type="non-terminal residue" evidence="2">
    <location>
        <position position="262"/>
    </location>
</feature>
<dbReference type="EMBL" id="UINC01075928">
    <property type="protein sequence ID" value="SVC14593.1"/>
    <property type="molecule type" value="Genomic_DNA"/>
</dbReference>
<protein>
    <recommendedName>
        <fullName evidence="3">Membrane transport protein MMPL domain-containing protein</fullName>
    </recommendedName>
</protein>
<feature type="transmembrane region" description="Helical" evidence="1">
    <location>
        <begin position="218"/>
        <end position="237"/>
    </location>
</feature>